<organism evidence="2 3">
    <name type="scientific">Lophiotrema nucula</name>
    <dbReference type="NCBI Taxonomy" id="690887"/>
    <lineage>
        <taxon>Eukaryota</taxon>
        <taxon>Fungi</taxon>
        <taxon>Dikarya</taxon>
        <taxon>Ascomycota</taxon>
        <taxon>Pezizomycotina</taxon>
        <taxon>Dothideomycetes</taxon>
        <taxon>Pleosporomycetidae</taxon>
        <taxon>Pleosporales</taxon>
        <taxon>Lophiotremataceae</taxon>
        <taxon>Lophiotrema</taxon>
    </lineage>
</organism>
<dbReference type="SUPFAM" id="SSF49998">
    <property type="entry name" value="Amine oxidase catalytic domain"/>
    <property type="match status" value="1"/>
</dbReference>
<name>A0A6A5ZJM8_9PLEO</name>
<evidence type="ECO:0000313" key="3">
    <source>
        <dbReference type="Proteomes" id="UP000799770"/>
    </source>
</evidence>
<dbReference type="Proteomes" id="UP000799770">
    <property type="component" value="Unassembled WGS sequence"/>
</dbReference>
<dbReference type="Gene3D" id="2.70.98.20">
    <property type="entry name" value="Copper amine oxidase, catalytic domain"/>
    <property type="match status" value="1"/>
</dbReference>
<sequence>MASLFTTFASKDNVSFTNSPFKRPCFRLYPSLGSPIHLTFNDSSGYSKRMNWAIHHLYVLQRKDSEPNSTYDDFNTHFDGDCLEQEDLVVYFNLGMHHMPDTYDLPNTVLQGVQSGITIRPQNYGKYNAAQDTRQQVHIEYGEAERYGVELPHGSFDLDGTSSIFEA</sequence>
<dbReference type="GO" id="GO:0008131">
    <property type="term" value="F:primary methylamine oxidase activity"/>
    <property type="evidence" value="ECO:0007669"/>
    <property type="project" value="InterPro"/>
</dbReference>
<proteinExistence type="predicted"/>
<dbReference type="EMBL" id="ML977315">
    <property type="protein sequence ID" value="KAF2119485.1"/>
    <property type="molecule type" value="Genomic_DNA"/>
</dbReference>
<dbReference type="GO" id="GO:0009308">
    <property type="term" value="P:amine metabolic process"/>
    <property type="evidence" value="ECO:0007669"/>
    <property type="project" value="InterPro"/>
</dbReference>
<dbReference type="InterPro" id="IPR015798">
    <property type="entry name" value="Cu_amine_oxidase_C"/>
</dbReference>
<dbReference type="AlphaFoldDB" id="A0A6A5ZJM8"/>
<reference evidence="2" key="1">
    <citation type="journal article" date="2020" name="Stud. Mycol.">
        <title>101 Dothideomycetes genomes: a test case for predicting lifestyles and emergence of pathogens.</title>
        <authorList>
            <person name="Haridas S."/>
            <person name="Albert R."/>
            <person name="Binder M."/>
            <person name="Bloem J."/>
            <person name="Labutti K."/>
            <person name="Salamov A."/>
            <person name="Andreopoulos B."/>
            <person name="Baker S."/>
            <person name="Barry K."/>
            <person name="Bills G."/>
            <person name="Bluhm B."/>
            <person name="Cannon C."/>
            <person name="Castanera R."/>
            <person name="Culley D."/>
            <person name="Daum C."/>
            <person name="Ezra D."/>
            <person name="Gonzalez J."/>
            <person name="Henrissat B."/>
            <person name="Kuo A."/>
            <person name="Liang C."/>
            <person name="Lipzen A."/>
            <person name="Lutzoni F."/>
            <person name="Magnuson J."/>
            <person name="Mondo S."/>
            <person name="Nolan M."/>
            <person name="Ohm R."/>
            <person name="Pangilinan J."/>
            <person name="Park H.-J."/>
            <person name="Ramirez L."/>
            <person name="Alfaro M."/>
            <person name="Sun H."/>
            <person name="Tritt A."/>
            <person name="Yoshinaga Y."/>
            <person name="Zwiers L.-H."/>
            <person name="Turgeon B."/>
            <person name="Goodwin S."/>
            <person name="Spatafora J."/>
            <person name="Crous P."/>
            <person name="Grigoriev I."/>
        </authorList>
    </citation>
    <scope>NUCLEOTIDE SEQUENCE</scope>
    <source>
        <strain evidence="2">CBS 627.86</strain>
    </source>
</reference>
<dbReference type="InterPro" id="IPR036460">
    <property type="entry name" value="Cu_amine_oxidase_C_sf"/>
</dbReference>
<dbReference type="GO" id="GO:0005507">
    <property type="term" value="F:copper ion binding"/>
    <property type="evidence" value="ECO:0007669"/>
    <property type="project" value="InterPro"/>
</dbReference>
<evidence type="ECO:0000259" key="1">
    <source>
        <dbReference type="Pfam" id="PF01179"/>
    </source>
</evidence>
<dbReference type="GO" id="GO:0048038">
    <property type="term" value="F:quinone binding"/>
    <property type="evidence" value="ECO:0007669"/>
    <property type="project" value="InterPro"/>
</dbReference>
<feature type="domain" description="Copper amine oxidase catalytic" evidence="1">
    <location>
        <begin position="18"/>
        <end position="130"/>
    </location>
</feature>
<dbReference type="OrthoDB" id="3341590at2759"/>
<protein>
    <submittedName>
        <fullName evidence="2">Copper amine oxidase</fullName>
    </submittedName>
</protein>
<gene>
    <name evidence="2" type="ORF">BDV96DRAFT_676428</name>
</gene>
<evidence type="ECO:0000313" key="2">
    <source>
        <dbReference type="EMBL" id="KAF2119485.1"/>
    </source>
</evidence>
<keyword evidence="3" id="KW-1185">Reference proteome</keyword>
<accession>A0A6A5ZJM8</accession>
<dbReference type="Pfam" id="PF01179">
    <property type="entry name" value="Cu_amine_oxid"/>
    <property type="match status" value="1"/>
</dbReference>